<dbReference type="EMBL" id="JAUJYO010000018">
    <property type="protein sequence ID" value="KAK1291073.1"/>
    <property type="molecule type" value="Genomic_DNA"/>
</dbReference>
<reference evidence="11" key="2">
    <citation type="submission" date="2023-06" db="EMBL/GenBank/DDBJ databases">
        <authorList>
            <person name="Ma L."/>
            <person name="Liu K.-W."/>
            <person name="Li Z."/>
            <person name="Hsiao Y.-Y."/>
            <person name="Qi Y."/>
            <person name="Fu T."/>
            <person name="Tang G."/>
            <person name="Zhang D."/>
            <person name="Sun W.-H."/>
            <person name="Liu D.-K."/>
            <person name="Li Y."/>
            <person name="Chen G.-Z."/>
            <person name="Liu X.-D."/>
            <person name="Liao X.-Y."/>
            <person name="Jiang Y.-T."/>
            <person name="Yu X."/>
            <person name="Hao Y."/>
            <person name="Huang J."/>
            <person name="Zhao X.-W."/>
            <person name="Ke S."/>
            <person name="Chen Y.-Y."/>
            <person name="Wu W.-L."/>
            <person name="Hsu J.-L."/>
            <person name="Lin Y.-F."/>
            <person name="Huang M.-D."/>
            <person name="Li C.-Y."/>
            <person name="Huang L."/>
            <person name="Wang Z.-W."/>
            <person name="Zhao X."/>
            <person name="Zhong W.-Y."/>
            <person name="Peng D.-H."/>
            <person name="Ahmad S."/>
            <person name="Lan S."/>
            <person name="Zhang J.-S."/>
            <person name="Tsai W.-C."/>
            <person name="Van De Peer Y."/>
            <person name="Liu Z.-J."/>
        </authorList>
    </citation>
    <scope>NUCLEOTIDE SEQUENCE</scope>
    <source>
        <strain evidence="11">CP</strain>
        <tissue evidence="11">Leaves</tissue>
    </source>
</reference>
<reference evidence="11" key="1">
    <citation type="journal article" date="2023" name="Nat. Commun.">
        <title>Diploid and tetraploid genomes of Acorus and the evolution of monocots.</title>
        <authorList>
            <person name="Ma L."/>
            <person name="Liu K.W."/>
            <person name="Li Z."/>
            <person name="Hsiao Y.Y."/>
            <person name="Qi Y."/>
            <person name="Fu T."/>
            <person name="Tang G.D."/>
            <person name="Zhang D."/>
            <person name="Sun W.H."/>
            <person name="Liu D.K."/>
            <person name="Li Y."/>
            <person name="Chen G.Z."/>
            <person name="Liu X.D."/>
            <person name="Liao X.Y."/>
            <person name="Jiang Y.T."/>
            <person name="Yu X."/>
            <person name="Hao Y."/>
            <person name="Huang J."/>
            <person name="Zhao X.W."/>
            <person name="Ke S."/>
            <person name="Chen Y.Y."/>
            <person name="Wu W.L."/>
            <person name="Hsu J.L."/>
            <person name="Lin Y.F."/>
            <person name="Huang M.D."/>
            <person name="Li C.Y."/>
            <person name="Huang L."/>
            <person name="Wang Z.W."/>
            <person name="Zhao X."/>
            <person name="Zhong W.Y."/>
            <person name="Peng D.H."/>
            <person name="Ahmad S."/>
            <person name="Lan S."/>
            <person name="Zhang J.S."/>
            <person name="Tsai W.C."/>
            <person name="Van de Peer Y."/>
            <person name="Liu Z.J."/>
        </authorList>
    </citation>
    <scope>NUCLEOTIDE SEQUENCE</scope>
    <source>
        <strain evidence="11">CP</strain>
    </source>
</reference>
<evidence type="ECO:0000256" key="10">
    <source>
        <dbReference type="RuleBase" id="RU361143"/>
    </source>
</evidence>
<gene>
    <name evidence="11" type="primary">OST1B</name>
    <name evidence="11" type="ORF">QJS10_CPB18g02100</name>
</gene>
<accession>A0AAV9CPN3</accession>
<keyword evidence="6 10" id="KW-0732">Signal</keyword>
<feature type="signal peptide" evidence="10">
    <location>
        <begin position="1"/>
        <end position="27"/>
    </location>
</feature>
<organism evidence="11 12">
    <name type="scientific">Acorus calamus</name>
    <name type="common">Sweet flag</name>
    <dbReference type="NCBI Taxonomy" id="4465"/>
    <lineage>
        <taxon>Eukaryota</taxon>
        <taxon>Viridiplantae</taxon>
        <taxon>Streptophyta</taxon>
        <taxon>Embryophyta</taxon>
        <taxon>Tracheophyta</taxon>
        <taxon>Spermatophyta</taxon>
        <taxon>Magnoliopsida</taxon>
        <taxon>Liliopsida</taxon>
        <taxon>Acoraceae</taxon>
        <taxon>Acorus</taxon>
    </lineage>
</organism>
<evidence type="ECO:0000256" key="5">
    <source>
        <dbReference type="ARBA" id="ARBA00022692"/>
    </source>
</evidence>
<keyword evidence="8 10" id="KW-1133">Transmembrane helix</keyword>
<dbReference type="GO" id="GO:0018279">
    <property type="term" value="P:protein N-linked glycosylation via asparagine"/>
    <property type="evidence" value="ECO:0007669"/>
    <property type="project" value="TreeGrafter"/>
</dbReference>
<comment type="subunit">
    <text evidence="10">Component of the oligosaccharyltransferase (OST) complex.</text>
</comment>
<keyword evidence="7 10" id="KW-0256">Endoplasmic reticulum</keyword>
<evidence type="ECO:0000256" key="1">
    <source>
        <dbReference type="ARBA" id="ARBA00002791"/>
    </source>
</evidence>
<keyword evidence="9 10" id="KW-0472">Membrane</keyword>
<evidence type="ECO:0000313" key="11">
    <source>
        <dbReference type="EMBL" id="KAK1291073.1"/>
    </source>
</evidence>
<name>A0AAV9CPN3_ACOCL</name>
<dbReference type="Proteomes" id="UP001180020">
    <property type="component" value="Unassembled WGS sequence"/>
</dbReference>
<dbReference type="AlphaFoldDB" id="A0AAV9CPN3"/>
<evidence type="ECO:0000256" key="4">
    <source>
        <dbReference type="ARBA" id="ARBA00008905"/>
    </source>
</evidence>
<comment type="subcellular location">
    <subcellularLocation>
        <location evidence="2 10">Endoplasmic reticulum membrane</location>
        <topology evidence="2 10">Single-pass type I membrane protein</topology>
    </subcellularLocation>
</comment>
<comment type="caution">
    <text evidence="11">The sequence shown here is derived from an EMBL/GenBank/DDBJ whole genome shotgun (WGS) entry which is preliminary data.</text>
</comment>
<dbReference type="PANTHER" id="PTHR21049">
    <property type="entry name" value="RIBOPHORIN I"/>
    <property type="match status" value="1"/>
</dbReference>
<keyword evidence="5 10" id="KW-0812">Transmembrane</keyword>
<comment type="pathway">
    <text evidence="3 10">Protein modification; protein glycosylation.</text>
</comment>
<comment type="similarity">
    <text evidence="4 10">Belongs to the OST1 family.</text>
</comment>
<evidence type="ECO:0000256" key="8">
    <source>
        <dbReference type="ARBA" id="ARBA00022989"/>
    </source>
</evidence>
<comment type="function">
    <text evidence="1 10">Subunit of the oligosaccharyl transferase (OST) complex that catalyzes the initial transfer of a defined glycan (Glc(3)Man(9)GlcNAc(2) in eukaryotes) from the lipid carrier dolichol-pyrophosphate to an asparagine residue within an Asn-X-Ser/Thr consensus motif in nascent polypeptide chains, the first step in protein N-glycosylation. N-glycosylation occurs cotranslationally and the complex associates with the Sec61 complex at the channel-forming translocon complex that mediates protein translocation across the endoplasmic reticulum (ER). All subunits are required for a maximal enzyme activity.</text>
</comment>
<evidence type="ECO:0000256" key="6">
    <source>
        <dbReference type="ARBA" id="ARBA00022729"/>
    </source>
</evidence>
<evidence type="ECO:0000256" key="9">
    <source>
        <dbReference type="ARBA" id="ARBA00023136"/>
    </source>
</evidence>
<evidence type="ECO:0000256" key="3">
    <source>
        <dbReference type="ARBA" id="ARBA00004922"/>
    </source>
</evidence>
<evidence type="ECO:0000313" key="12">
    <source>
        <dbReference type="Proteomes" id="UP001180020"/>
    </source>
</evidence>
<evidence type="ECO:0000256" key="2">
    <source>
        <dbReference type="ARBA" id="ARBA00004115"/>
    </source>
</evidence>
<dbReference type="PANTHER" id="PTHR21049:SF2">
    <property type="entry name" value="DOLICHYL-DIPHOSPHOOLIGOSACCHARIDE--PROTEIN GLYCOSYLTRANSFERASE SUBUNIT 1B"/>
    <property type="match status" value="1"/>
</dbReference>
<dbReference type="Pfam" id="PF04597">
    <property type="entry name" value="Ribophorin_I"/>
    <property type="match status" value="1"/>
</dbReference>
<dbReference type="InterPro" id="IPR007676">
    <property type="entry name" value="Ribophorin_I"/>
</dbReference>
<dbReference type="GO" id="GO:0008250">
    <property type="term" value="C:oligosaccharyltransferase complex"/>
    <property type="evidence" value="ECO:0007669"/>
    <property type="project" value="UniProtKB-UniRule"/>
</dbReference>
<keyword evidence="12" id="KW-1185">Reference proteome</keyword>
<feature type="transmembrane region" description="Helical" evidence="10">
    <location>
        <begin position="443"/>
        <end position="462"/>
    </location>
</feature>
<protein>
    <recommendedName>
        <fullName evidence="10">Dolichyl-diphosphooligosaccharide--protein glycosyltransferase subunit 1</fullName>
    </recommendedName>
</protein>
<feature type="chain" id="PRO_5043096471" description="Dolichyl-diphosphooligosaccharide--protein glycosyltransferase subunit 1" evidence="10">
    <location>
        <begin position="28"/>
        <end position="469"/>
    </location>
</feature>
<proteinExistence type="inferred from homology"/>
<evidence type="ECO:0000256" key="7">
    <source>
        <dbReference type="ARBA" id="ARBA00022824"/>
    </source>
</evidence>
<sequence length="469" mass="52814">MEALPSLRRALVLLLLSFVAILDVSSSSSPDVVILNAERRIDLTSPIVRAYLSLKVQNAGTSEASEVLLAFPPTQAKRIALLKASIVEGKRKKKTYTPLSVNAIELPDIPNGAKLFSVSLLNPLKAGETVLVEVLYILTHSLEPFPTEISQSESQFVYFRDSAILLSPHHIKEQTTYLKTPNNKVESFTRVDPTNRVGAELRYGGYEDRAPYSFSPIIVHFENNNPFAVVEELVREIEISHWGSIQITEHYELVHAGARHKGVFSRVEYQSRPSISGISSFRHLLAKLPPRVHSVYYRDEIGNISTSHLRVDNQKSELEIEPRYPLFGGWKSTFTIGYKLPLEDFLFESADGRRYLNYSFGCPLFETTVNKLTVKVVLPEGSSEPSAFVPFPVEQHVETSYSYLDVVGRTVVALDKKNVVPEHNSFFQVYYNFSPISMLAEPLMLVSAFFLVFTTYIAYLHMDLSLSKS</sequence>